<evidence type="ECO:0000256" key="6">
    <source>
        <dbReference type="HAMAP-Rule" id="MF_00337"/>
    </source>
</evidence>
<comment type="similarity">
    <text evidence="1 6">Belongs to the XseB family.</text>
</comment>
<proteinExistence type="inferred from homology"/>
<dbReference type="EC" id="3.1.11.6" evidence="6"/>
<dbReference type="HAMAP" id="MF_00337">
    <property type="entry name" value="Exonuc_7_S"/>
    <property type="match status" value="1"/>
</dbReference>
<comment type="catalytic activity">
    <reaction evidence="6">
        <text>Exonucleolytic cleavage in either 5'- to 3'- or 3'- to 5'-direction to yield nucleoside 5'-phosphates.</text>
        <dbReference type="EC" id="3.1.11.6"/>
    </reaction>
</comment>
<sequence>MPRKKQNFEESVTNLEEVVAELEAGNLSLENILKKYKEATDLVTFCRSELDKADKTVCDLAEIDAAGMQKPLSIETKGHSDNE</sequence>
<organism evidence="8 9">
    <name type="scientific">Pectinatus brassicae</name>
    <dbReference type="NCBI Taxonomy" id="862415"/>
    <lineage>
        <taxon>Bacteria</taxon>
        <taxon>Bacillati</taxon>
        <taxon>Bacillota</taxon>
        <taxon>Negativicutes</taxon>
        <taxon>Selenomonadales</taxon>
        <taxon>Selenomonadaceae</taxon>
        <taxon>Pectinatus</taxon>
    </lineage>
</organism>
<dbReference type="PANTHER" id="PTHR34137">
    <property type="entry name" value="EXODEOXYRIBONUCLEASE 7 SMALL SUBUNIT"/>
    <property type="match status" value="1"/>
</dbReference>
<keyword evidence="7" id="KW-0175">Coiled coil</keyword>
<dbReference type="InterPro" id="IPR037004">
    <property type="entry name" value="Exonuc_VII_ssu_sf"/>
</dbReference>
<evidence type="ECO:0000256" key="4">
    <source>
        <dbReference type="ARBA" id="ARBA00022801"/>
    </source>
</evidence>
<evidence type="ECO:0000256" key="2">
    <source>
        <dbReference type="ARBA" id="ARBA00022490"/>
    </source>
</evidence>
<keyword evidence="2 6" id="KW-0963">Cytoplasm</keyword>
<evidence type="ECO:0000256" key="5">
    <source>
        <dbReference type="ARBA" id="ARBA00022839"/>
    </source>
</evidence>
<keyword evidence="9" id="KW-1185">Reference proteome</keyword>
<evidence type="ECO:0000313" key="9">
    <source>
        <dbReference type="Proteomes" id="UP000559117"/>
    </source>
</evidence>
<protein>
    <recommendedName>
        <fullName evidence="6">Exodeoxyribonuclease 7 small subunit</fullName>
        <ecNumber evidence="6">3.1.11.6</ecNumber>
    </recommendedName>
    <alternativeName>
        <fullName evidence="6">Exodeoxyribonuclease VII small subunit</fullName>
        <shortName evidence="6">Exonuclease VII small subunit</shortName>
    </alternativeName>
</protein>
<dbReference type="PANTHER" id="PTHR34137:SF1">
    <property type="entry name" value="EXODEOXYRIBONUCLEASE 7 SMALL SUBUNIT"/>
    <property type="match status" value="1"/>
</dbReference>
<gene>
    <name evidence="6" type="primary">xseB</name>
    <name evidence="8" type="ORF">HNR32_001533</name>
</gene>
<evidence type="ECO:0000256" key="3">
    <source>
        <dbReference type="ARBA" id="ARBA00022722"/>
    </source>
</evidence>
<dbReference type="Proteomes" id="UP000559117">
    <property type="component" value="Unassembled WGS sequence"/>
</dbReference>
<dbReference type="InterPro" id="IPR003761">
    <property type="entry name" value="Exonuc_VII_S"/>
</dbReference>
<comment type="subunit">
    <text evidence="6">Heterooligomer composed of large and small subunits.</text>
</comment>
<comment type="subcellular location">
    <subcellularLocation>
        <location evidence="6">Cytoplasm</location>
    </subcellularLocation>
</comment>
<keyword evidence="4 6" id="KW-0378">Hydrolase</keyword>
<dbReference type="Pfam" id="PF02609">
    <property type="entry name" value="Exonuc_VII_S"/>
    <property type="match status" value="1"/>
</dbReference>
<evidence type="ECO:0000313" key="8">
    <source>
        <dbReference type="EMBL" id="MBB5336385.1"/>
    </source>
</evidence>
<keyword evidence="5 6" id="KW-0269">Exonuclease</keyword>
<accession>A0A840UVB0</accession>
<dbReference type="GO" id="GO:0006308">
    <property type="term" value="P:DNA catabolic process"/>
    <property type="evidence" value="ECO:0007669"/>
    <property type="project" value="UniProtKB-UniRule"/>
</dbReference>
<dbReference type="RefSeq" id="WP_183861283.1">
    <property type="nucleotide sequence ID" value="NZ_JACHFH010000017.1"/>
</dbReference>
<reference evidence="8 9" key="1">
    <citation type="submission" date="2020-08" db="EMBL/GenBank/DDBJ databases">
        <title>Genomic Encyclopedia of Type Strains, Phase IV (KMG-IV): sequencing the most valuable type-strain genomes for metagenomic binning, comparative biology and taxonomic classification.</title>
        <authorList>
            <person name="Goeker M."/>
        </authorList>
    </citation>
    <scope>NUCLEOTIDE SEQUENCE [LARGE SCALE GENOMIC DNA]</scope>
    <source>
        <strain evidence="8 9">DSM 24661</strain>
    </source>
</reference>
<dbReference type="Gene3D" id="1.10.287.1040">
    <property type="entry name" value="Exonuclease VII, small subunit"/>
    <property type="match status" value="1"/>
</dbReference>
<dbReference type="NCBIfam" id="TIGR01280">
    <property type="entry name" value="xseB"/>
    <property type="match status" value="1"/>
</dbReference>
<comment type="function">
    <text evidence="6">Bidirectionally degrades single-stranded DNA into large acid-insoluble oligonucleotides, which are then degraded further into small acid-soluble oligonucleotides.</text>
</comment>
<feature type="coiled-coil region" evidence="7">
    <location>
        <begin position="5"/>
        <end position="39"/>
    </location>
</feature>
<evidence type="ECO:0000256" key="1">
    <source>
        <dbReference type="ARBA" id="ARBA00009998"/>
    </source>
</evidence>
<comment type="caution">
    <text evidence="8">The sequence shown here is derived from an EMBL/GenBank/DDBJ whole genome shotgun (WGS) entry which is preliminary data.</text>
</comment>
<dbReference type="SUPFAM" id="SSF116842">
    <property type="entry name" value="XseB-like"/>
    <property type="match status" value="1"/>
</dbReference>
<dbReference type="EMBL" id="JACHFH010000017">
    <property type="protein sequence ID" value="MBB5336385.1"/>
    <property type="molecule type" value="Genomic_DNA"/>
</dbReference>
<dbReference type="GO" id="GO:0009318">
    <property type="term" value="C:exodeoxyribonuclease VII complex"/>
    <property type="evidence" value="ECO:0007669"/>
    <property type="project" value="UniProtKB-UniRule"/>
</dbReference>
<dbReference type="AlphaFoldDB" id="A0A840UVB0"/>
<keyword evidence="3 6" id="KW-0540">Nuclease</keyword>
<name>A0A840UVB0_9FIRM</name>
<dbReference type="GO" id="GO:0008855">
    <property type="term" value="F:exodeoxyribonuclease VII activity"/>
    <property type="evidence" value="ECO:0007669"/>
    <property type="project" value="UniProtKB-UniRule"/>
</dbReference>
<dbReference type="GO" id="GO:0005829">
    <property type="term" value="C:cytosol"/>
    <property type="evidence" value="ECO:0007669"/>
    <property type="project" value="TreeGrafter"/>
</dbReference>
<evidence type="ECO:0000256" key="7">
    <source>
        <dbReference type="SAM" id="Coils"/>
    </source>
</evidence>